<keyword evidence="2" id="KW-1185">Reference proteome</keyword>
<proteinExistence type="predicted"/>
<evidence type="ECO:0000313" key="2">
    <source>
        <dbReference type="Proteomes" id="UP000828390"/>
    </source>
</evidence>
<dbReference type="Proteomes" id="UP000828390">
    <property type="component" value="Unassembled WGS sequence"/>
</dbReference>
<name>A0A9D4RI63_DREPO</name>
<sequence length="149" mass="17315">MLNILFSAFTQRHCRRAGHSVLYIHTETLSSCWTFCTLHSHRDTVVMLDSLYSTFTQRHCRRAGHSVLYIHTESLSSCWTLSYSTFTQSHAGYSVLYIPTESCWTFCTLHSHRDTVVMLDILYSTFTQRHCRRALHSVLYIHTKALSSC</sequence>
<reference evidence="1" key="2">
    <citation type="submission" date="2020-11" db="EMBL/GenBank/DDBJ databases">
        <authorList>
            <person name="McCartney M.A."/>
            <person name="Auch B."/>
            <person name="Kono T."/>
            <person name="Mallez S."/>
            <person name="Becker A."/>
            <person name="Gohl D.M."/>
            <person name="Silverstein K.A.T."/>
            <person name="Koren S."/>
            <person name="Bechman K.B."/>
            <person name="Herman A."/>
            <person name="Abrahante J.E."/>
            <person name="Garbe J."/>
        </authorList>
    </citation>
    <scope>NUCLEOTIDE SEQUENCE</scope>
    <source>
        <strain evidence="1">Duluth1</strain>
        <tissue evidence="1">Whole animal</tissue>
    </source>
</reference>
<dbReference type="AlphaFoldDB" id="A0A9D4RI63"/>
<reference evidence="1" key="1">
    <citation type="journal article" date="2019" name="bioRxiv">
        <title>The Genome of the Zebra Mussel, Dreissena polymorpha: A Resource for Invasive Species Research.</title>
        <authorList>
            <person name="McCartney M.A."/>
            <person name="Auch B."/>
            <person name="Kono T."/>
            <person name="Mallez S."/>
            <person name="Zhang Y."/>
            <person name="Obille A."/>
            <person name="Becker A."/>
            <person name="Abrahante J.E."/>
            <person name="Garbe J."/>
            <person name="Badalamenti J.P."/>
            <person name="Herman A."/>
            <person name="Mangelson H."/>
            <person name="Liachko I."/>
            <person name="Sullivan S."/>
            <person name="Sone E.D."/>
            <person name="Koren S."/>
            <person name="Silverstein K.A.T."/>
            <person name="Beckman K.B."/>
            <person name="Gohl D.M."/>
        </authorList>
    </citation>
    <scope>NUCLEOTIDE SEQUENCE</scope>
    <source>
        <strain evidence="1">Duluth1</strain>
        <tissue evidence="1">Whole animal</tissue>
    </source>
</reference>
<comment type="caution">
    <text evidence="1">The sequence shown here is derived from an EMBL/GenBank/DDBJ whole genome shotgun (WGS) entry which is preliminary data.</text>
</comment>
<dbReference type="EMBL" id="JAIWYP010000002">
    <property type="protein sequence ID" value="KAH3868438.1"/>
    <property type="molecule type" value="Genomic_DNA"/>
</dbReference>
<protein>
    <submittedName>
        <fullName evidence="1">Uncharacterized protein</fullName>
    </submittedName>
</protein>
<evidence type="ECO:0000313" key="1">
    <source>
        <dbReference type="EMBL" id="KAH3868438.1"/>
    </source>
</evidence>
<gene>
    <name evidence="1" type="ORF">DPMN_031585</name>
</gene>
<accession>A0A9D4RI63</accession>
<organism evidence="1 2">
    <name type="scientific">Dreissena polymorpha</name>
    <name type="common">Zebra mussel</name>
    <name type="synonym">Mytilus polymorpha</name>
    <dbReference type="NCBI Taxonomy" id="45954"/>
    <lineage>
        <taxon>Eukaryota</taxon>
        <taxon>Metazoa</taxon>
        <taxon>Spiralia</taxon>
        <taxon>Lophotrochozoa</taxon>
        <taxon>Mollusca</taxon>
        <taxon>Bivalvia</taxon>
        <taxon>Autobranchia</taxon>
        <taxon>Heteroconchia</taxon>
        <taxon>Euheterodonta</taxon>
        <taxon>Imparidentia</taxon>
        <taxon>Neoheterodontei</taxon>
        <taxon>Myida</taxon>
        <taxon>Dreissenoidea</taxon>
        <taxon>Dreissenidae</taxon>
        <taxon>Dreissena</taxon>
    </lineage>
</organism>